<reference evidence="1 2" key="1">
    <citation type="journal article" date="2019" name="Int. J. Syst. Evol. Microbiol.">
        <title>The Global Catalogue of Microorganisms (GCM) 10K type strain sequencing project: providing services to taxonomists for standard genome sequencing and annotation.</title>
        <authorList>
            <consortium name="The Broad Institute Genomics Platform"/>
            <consortium name="The Broad Institute Genome Sequencing Center for Infectious Disease"/>
            <person name="Wu L."/>
            <person name="Ma J."/>
        </authorList>
    </citation>
    <scope>NUCLEOTIDE SEQUENCE [LARGE SCALE GENOMIC DNA]</scope>
    <source>
        <strain evidence="1 2">JCM 6305</strain>
    </source>
</reference>
<evidence type="ECO:0000313" key="2">
    <source>
        <dbReference type="Proteomes" id="UP001501638"/>
    </source>
</evidence>
<name>A0ABN3K7M6_9ACTN</name>
<dbReference type="Proteomes" id="UP001501638">
    <property type="component" value="Unassembled WGS sequence"/>
</dbReference>
<dbReference type="RefSeq" id="WP_344324054.1">
    <property type="nucleotide sequence ID" value="NZ_BAAASZ010000026.1"/>
</dbReference>
<dbReference type="EMBL" id="BAAASZ010000026">
    <property type="protein sequence ID" value="GAA2449176.1"/>
    <property type="molecule type" value="Genomic_DNA"/>
</dbReference>
<dbReference type="Pfam" id="PF10025">
    <property type="entry name" value="DUF2267"/>
    <property type="match status" value="1"/>
</dbReference>
<keyword evidence="2" id="KW-1185">Reference proteome</keyword>
<accession>A0ABN3K7M6</accession>
<sequence>MRYDEFLARVRDLGEYKSQKEAEEIADAVLSVLATRITPGEVEDLAAQLPGHLSEVLEENRVDQPETFGVEEFCRRVGERTGARPRTAEWDASAVLAPMAEAISGGEFNQILSQLPSGYAVLFGKPELSG</sequence>
<organism evidence="1 2">
    <name type="scientific">Streptomyces macrosporus</name>
    <dbReference type="NCBI Taxonomy" id="44032"/>
    <lineage>
        <taxon>Bacteria</taxon>
        <taxon>Bacillati</taxon>
        <taxon>Actinomycetota</taxon>
        <taxon>Actinomycetes</taxon>
        <taxon>Kitasatosporales</taxon>
        <taxon>Streptomycetaceae</taxon>
        <taxon>Streptomyces</taxon>
    </lineage>
</organism>
<dbReference type="InterPro" id="IPR038282">
    <property type="entry name" value="DUF2267_sf"/>
</dbReference>
<protein>
    <submittedName>
        <fullName evidence="1">DUF2267 domain-containing protein</fullName>
    </submittedName>
</protein>
<gene>
    <name evidence="1" type="ORF">GCM10010405_35730</name>
</gene>
<proteinExistence type="predicted"/>
<comment type="caution">
    <text evidence="1">The sequence shown here is derived from an EMBL/GenBank/DDBJ whole genome shotgun (WGS) entry which is preliminary data.</text>
</comment>
<dbReference type="Gene3D" id="1.10.490.110">
    <property type="entry name" value="Uncharacterized conserved protein DUF2267"/>
    <property type="match status" value="1"/>
</dbReference>
<evidence type="ECO:0000313" key="1">
    <source>
        <dbReference type="EMBL" id="GAA2449176.1"/>
    </source>
</evidence>
<dbReference type="InterPro" id="IPR018727">
    <property type="entry name" value="DUF2267"/>
</dbReference>